<dbReference type="HOGENOM" id="CLU_2852644_0_0_1"/>
<gene>
    <name evidence="2" type="ORF">AMTR_s00031p00214280</name>
</gene>
<reference evidence="3" key="1">
    <citation type="journal article" date="2013" name="Science">
        <title>The Amborella genome and the evolution of flowering plants.</title>
        <authorList>
            <consortium name="Amborella Genome Project"/>
        </authorList>
    </citation>
    <scope>NUCLEOTIDE SEQUENCE [LARGE SCALE GENOMIC DNA]</scope>
</reference>
<feature type="compositionally biased region" description="Basic and acidic residues" evidence="1">
    <location>
        <begin position="7"/>
        <end position="34"/>
    </location>
</feature>
<feature type="region of interest" description="Disordered" evidence="1">
    <location>
        <begin position="1"/>
        <end position="65"/>
    </location>
</feature>
<accession>U5CTK3</accession>
<dbReference type="EMBL" id="KI392442">
    <property type="protein sequence ID" value="ERN16586.1"/>
    <property type="molecule type" value="Genomic_DNA"/>
</dbReference>
<name>U5CTK3_AMBTC</name>
<evidence type="ECO:0000256" key="1">
    <source>
        <dbReference type="SAM" id="MobiDB-lite"/>
    </source>
</evidence>
<feature type="compositionally biased region" description="Basic and acidic residues" evidence="1">
    <location>
        <begin position="43"/>
        <end position="65"/>
    </location>
</feature>
<dbReference type="AlphaFoldDB" id="U5CTK3"/>
<protein>
    <submittedName>
        <fullName evidence="2">Uncharacterized protein</fullName>
    </submittedName>
</protein>
<dbReference type="Proteomes" id="UP000017836">
    <property type="component" value="Unassembled WGS sequence"/>
</dbReference>
<keyword evidence="3" id="KW-1185">Reference proteome</keyword>
<dbReference type="Gramene" id="ERN16586">
    <property type="protein sequence ID" value="ERN16586"/>
    <property type="gene ID" value="AMTR_s00031p00214280"/>
</dbReference>
<organism evidence="2 3">
    <name type="scientific">Amborella trichopoda</name>
    <dbReference type="NCBI Taxonomy" id="13333"/>
    <lineage>
        <taxon>Eukaryota</taxon>
        <taxon>Viridiplantae</taxon>
        <taxon>Streptophyta</taxon>
        <taxon>Embryophyta</taxon>
        <taxon>Tracheophyta</taxon>
        <taxon>Spermatophyta</taxon>
        <taxon>Magnoliopsida</taxon>
        <taxon>Amborellales</taxon>
        <taxon>Amborellaceae</taxon>
        <taxon>Amborella</taxon>
    </lineage>
</organism>
<evidence type="ECO:0000313" key="2">
    <source>
        <dbReference type="EMBL" id="ERN16586.1"/>
    </source>
</evidence>
<evidence type="ECO:0000313" key="3">
    <source>
        <dbReference type="Proteomes" id="UP000017836"/>
    </source>
</evidence>
<sequence>MKSSAAIRREGRERATIEEESAQRLRKKACGDKERRKRARGNGKTERAVIMGEGRERAAIEEESA</sequence>
<proteinExistence type="predicted"/>